<dbReference type="InterPro" id="IPR001283">
    <property type="entry name" value="CRISP-related"/>
</dbReference>
<dbReference type="EnsemblMetazoa" id="HelroT190459">
    <property type="protein sequence ID" value="HelroP190459"/>
    <property type="gene ID" value="HelroG190459"/>
</dbReference>
<name>T1FS03_HELRO</name>
<dbReference type="Proteomes" id="UP000015101">
    <property type="component" value="Unassembled WGS sequence"/>
</dbReference>
<dbReference type="InParanoid" id="T1FS03"/>
<reference evidence="2 4" key="2">
    <citation type="journal article" date="2013" name="Nature">
        <title>Insights into bilaterian evolution from three spiralian genomes.</title>
        <authorList>
            <person name="Simakov O."/>
            <person name="Marletaz F."/>
            <person name="Cho S.J."/>
            <person name="Edsinger-Gonzales E."/>
            <person name="Havlak P."/>
            <person name="Hellsten U."/>
            <person name="Kuo D.H."/>
            <person name="Larsson T."/>
            <person name="Lv J."/>
            <person name="Arendt D."/>
            <person name="Savage R."/>
            <person name="Osoegawa K."/>
            <person name="de Jong P."/>
            <person name="Grimwood J."/>
            <person name="Chapman J.A."/>
            <person name="Shapiro H."/>
            <person name="Aerts A."/>
            <person name="Otillar R.P."/>
            <person name="Terry A.Y."/>
            <person name="Boore J.L."/>
            <person name="Grigoriev I.V."/>
            <person name="Lindberg D.R."/>
            <person name="Seaver E.C."/>
            <person name="Weisblat D.A."/>
            <person name="Putnam N.H."/>
            <person name="Rokhsar D.S."/>
        </authorList>
    </citation>
    <scope>NUCLEOTIDE SEQUENCE</scope>
</reference>
<evidence type="ECO:0000313" key="4">
    <source>
        <dbReference type="Proteomes" id="UP000015101"/>
    </source>
</evidence>
<dbReference type="OrthoDB" id="43654at2759"/>
<gene>
    <name evidence="3" type="primary">20211600</name>
    <name evidence="2" type="ORF">HELRODRAFT_190459</name>
</gene>
<sequence>MFEAACNSLHKRYTSSLTRFTSYQHVPADEQRVPAHLPLRNIQQLQKHRLQQHLPFDLFAQSYDKIIVDLHNDLRRLESSSNMRKLKWDSQLYKLARSWAEECINSYGHPYRKEIPYSFISQNIFIDSVPSSYLENDENLESFYSKNLISKKSKTLVTNAIYEWYGEKRFYDGENRKCKLEQGCNSYFRIVRSNSTRVGCAHNFCANIFGSARRNQLIVICNYNFGTMDDSDETSAPYLKGVPCSLCNPAEICDDQLCS</sequence>
<organism evidence="3 4">
    <name type="scientific">Helobdella robusta</name>
    <name type="common">Californian leech</name>
    <dbReference type="NCBI Taxonomy" id="6412"/>
    <lineage>
        <taxon>Eukaryota</taxon>
        <taxon>Metazoa</taxon>
        <taxon>Spiralia</taxon>
        <taxon>Lophotrochozoa</taxon>
        <taxon>Annelida</taxon>
        <taxon>Clitellata</taxon>
        <taxon>Hirudinea</taxon>
        <taxon>Rhynchobdellida</taxon>
        <taxon>Glossiphoniidae</taxon>
        <taxon>Helobdella</taxon>
    </lineage>
</organism>
<protein>
    <recommendedName>
        <fullName evidence="1">SCP domain-containing protein</fullName>
    </recommendedName>
</protein>
<dbReference type="eggNOG" id="KOG3017">
    <property type="taxonomic scope" value="Eukaryota"/>
</dbReference>
<dbReference type="SUPFAM" id="SSF55797">
    <property type="entry name" value="PR-1-like"/>
    <property type="match status" value="1"/>
</dbReference>
<dbReference type="RefSeq" id="XP_009012421.1">
    <property type="nucleotide sequence ID" value="XM_009014173.1"/>
</dbReference>
<keyword evidence="4" id="KW-1185">Reference proteome</keyword>
<dbReference type="InterPro" id="IPR014044">
    <property type="entry name" value="CAP_dom"/>
</dbReference>
<dbReference type="FunFam" id="3.40.33.10:FF:000075">
    <property type="entry name" value="Uncharacterized protein"/>
    <property type="match status" value="1"/>
</dbReference>
<accession>T1FS03</accession>
<dbReference type="Gene3D" id="3.40.33.10">
    <property type="entry name" value="CAP"/>
    <property type="match status" value="1"/>
</dbReference>
<dbReference type="CTD" id="20211600"/>
<dbReference type="STRING" id="6412.T1FS03"/>
<dbReference type="EMBL" id="KB095959">
    <property type="protein sequence ID" value="ESO09328.1"/>
    <property type="molecule type" value="Genomic_DNA"/>
</dbReference>
<proteinExistence type="predicted"/>
<dbReference type="EMBL" id="AMQM01002936">
    <property type="status" value="NOT_ANNOTATED_CDS"/>
    <property type="molecule type" value="Genomic_DNA"/>
</dbReference>
<evidence type="ECO:0000313" key="2">
    <source>
        <dbReference type="EMBL" id="ESO09328.1"/>
    </source>
</evidence>
<reference evidence="3" key="3">
    <citation type="submission" date="2015-06" db="UniProtKB">
        <authorList>
            <consortium name="EnsemblMetazoa"/>
        </authorList>
    </citation>
    <scope>IDENTIFICATION</scope>
</reference>
<dbReference type="KEGG" id="hro:HELRODRAFT_190459"/>
<dbReference type="InterPro" id="IPR035940">
    <property type="entry name" value="CAP_sf"/>
</dbReference>
<dbReference type="GeneID" id="20211600"/>
<reference evidence="4" key="1">
    <citation type="submission" date="2012-12" db="EMBL/GenBank/DDBJ databases">
        <authorList>
            <person name="Hellsten U."/>
            <person name="Grimwood J."/>
            <person name="Chapman J.A."/>
            <person name="Shapiro H."/>
            <person name="Aerts A."/>
            <person name="Otillar R.P."/>
            <person name="Terry A.Y."/>
            <person name="Boore J.L."/>
            <person name="Simakov O."/>
            <person name="Marletaz F."/>
            <person name="Cho S.-J."/>
            <person name="Edsinger-Gonzales E."/>
            <person name="Havlak P."/>
            <person name="Kuo D.-H."/>
            <person name="Larsson T."/>
            <person name="Lv J."/>
            <person name="Arendt D."/>
            <person name="Savage R."/>
            <person name="Osoegawa K."/>
            <person name="de Jong P."/>
            <person name="Lindberg D.R."/>
            <person name="Seaver E.C."/>
            <person name="Weisblat D.A."/>
            <person name="Putnam N.H."/>
            <person name="Grigoriev I.V."/>
            <person name="Rokhsar D.S."/>
        </authorList>
    </citation>
    <scope>NUCLEOTIDE SEQUENCE</scope>
</reference>
<dbReference type="GO" id="GO:0005615">
    <property type="term" value="C:extracellular space"/>
    <property type="evidence" value="ECO:0000318"/>
    <property type="project" value="GO_Central"/>
</dbReference>
<evidence type="ECO:0000259" key="1">
    <source>
        <dbReference type="SMART" id="SM00198"/>
    </source>
</evidence>
<dbReference type="Pfam" id="PF00188">
    <property type="entry name" value="CAP"/>
    <property type="match status" value="1"/>
</dbReference>
<evidence type="ECO:0000313" key="3">
    <source>
        <dbReference type="EnsemblMetazoa" id="HelroP190459"/>
    </source>
</evidence>
<dbReference type="SMART" id="SM00198">
    <property type="entry name" value="SCP"/>
    <property type="match status" value="1"/>
</dbReference>
<dbReference type="FunCoup" id="T1FS03">
    <property type="interactions" value="36"/>
</dbReference>
<dbReference type="HOGENOM" id="CLU_1074711_0_0_1"/>
<dbReference type="PANTHER" id="PTHR10334">
    <property type="entry name" value="CYSTEINE-RICH SECRETORY PROTEIN-RELATED"/>
    <property type="match status" value="1"/>
</dbReference>
<feature type="domain" description="SCP" evidence="1">
    <location>
        <begin position="62"/>
        <end position="227"/>
    </location>
</feature>
<dbReference type="AlphaFoldDB" id="T1FS03"/>